<dbReference type="SUPFAM" id="SSF51726">
    <property type="entry name" value="UROD/MetE-like"/>
    <property type="match status" value="1"/>
</dbReference>
<keyword evidence="3" id="KW-1185">Reference proteome</keyword>
<dbReference type="Gene3D" id="3.20.20.210">
    <property type="match status" value="1"/>
</dbReference>
<dbReference type="RefSeq" id="WP_152805671.1">
    <property type="nucleotide sequence ID" value="NZ_WHNX01000026.1"/>
</dbReference>
<dbReference type="GO" id="GO:0006779">
    <property type="term" value="P:porphyrin-containing compound biosynthetic process"/>
    <property type="evidence" value="ECO:0007669"/>
    <property type="project" value="InterPro"/>
</dbReference>
<dbReference type="EMBL" id="WHNX01000026">
    <property type="protein sequence ID" value="MPW26761.1"/>
    <property type="molecule type" value="Genomic_DNA"/>
</dbReference>
<accession>A0A6A7KBV2</accession>
<dbReference type="InterPro" id="IPR038071">
    <property type="entry name" value="UROD/MetE-like_sf"/>
</dbReference>
<dbReference type="AlphaFoldDB" id="A0A6A7KBV2"/>
<protein>
    <recommendedName>
        <fullName evidence="1">Uroporphyrinogen decarboxylase (URO-D) domain-containing protein</fullName>
    </recommendedName>
</protein>
<sequence length="382" mass="43700">MKLTAEQRKEMIKKAIMCEQPERVPVISKAEPSYAIEYAGYDLKTALWDPEMIVKATDKMYTDIYCDAGGNMPRFPLIYKTNSSRAYVPREIDDFVQHPEVAGLEVDEYDKYIADPFKCIVDTVLPRLYPALVKDGMEGNLNILRAMIAENQMKSQYLSGMAAVEKKHEIINIRRGAIEAPFDFVADLLRGFTGISKDVRRDQGRLLAATEATLPLMYKLAKILNPNPGTIPFIFMPLHMPSYMRTKDFEKLYWPTFKKLICDLVADGYTIQIFFEKDWSRYYEYLQELPTGVIAYFEDDDLGVVKQKIGHKLCIMGNYPITMLRLNTKQECIDKAKEIVDKAAPGGGYLFCMDKSILDLSDAKPENLIAVSEFVHEYGVYK</sequence>
<comment type="caution">
    <text evidence="2">The sequence shown here is derived from an EMBL/GenBank/DDBJ whole genome shotgun (WGS) entry which is preliminary data.</text>
</comment>
<dbReference type="Proteomes" id="UP000440004">
    <property type="component" value="Unassembled WGS sequence"/>
</dbReference>
<evidence type="ECO:0000313" key="2">
    <source>
        <dbReference type="EMBL" id="MPW26761.1"/>
    </source>
</evidence>
<reference evidence="2 3" key="1">
    <citation type="submission" date="2019-10" db="EMBL/GenBank/DDBJ databases">
        <title>Alkalibaculum tamaniensis sp.nov., a new alkaliphilic acetogen, isolated on methoxylated aromatics from a mud volcano.</title>
        <authorList>
            <person name="Khomyakova M.A."/>
            <person name="Merkel A.Y."/>
            <person name="Bonch-Osmolovskaya E.A."/>
            <person name="Slobodkin A.I."/>
        </authorList>
    </citation>
    <scope>NUCLEOTIDE SEQUENCE [LARGE SCALE GENOMIC DNA]</scope>
    <source>
        <strain evidence="2 3">M08DMB</strain>
    </source>
</reference>
<proteinExistence type="predicted"/>
<evidence type="ECO:0000259" key="1">
    <source>
        <dbReference type="Pfam" id="PF01208"/>
    </source>
</evidence>
<dbReference type="Pfam" id="PF01208">
    <property type="entry name" value="URO-D"/>
    <property type="match status" value="1"/>
</dbReference>
<feature type="domain" description="Uroporphyrinogen decarboxylase (URO-D)" evidence="1">
    <location>
        <begin position="176"/>
        <end position="378"/>
    </location>
</feature>
<organism evidence="2 3">
    <name type="scientific">Alkalibaculum sporogenes</name>
    <dbReference type="NCBI Taxonomy" id="2655001"/>
    <lineage>
        <taxon>Bacteria</taxon>
        <taxon>Bacillati</taxon>
        <taxon>Bacillota</taxon>
        <taxon>Clostridia</taxon>
        <taxon>Eubacteriales</taxon>
        <taxon>Eubacteriaceae</taxon>
        <taxon>Alkalibaculum</taxon>
    </lineage>
</organism>
<dbReference type="InterPro" id="IPR000257">
    <property type="entry name" value="Uroporphyrinogen_deCOase"/>
</dbReference>
<evidence type="ECO:0000313" key="3">
    <source>
        <dbReference type="Proteomes" id="UP000440004"/>
    </source>
</evidence>
<name>A0A6A7KBV2_9FIRM</name>
<dbReference type="GO" id="GO:0004853">
    <property type="term" value="F:uroporphyrinogen decarboxylase activity"/>
    <property type="evidence" value="ECO:0007669"/>
    <property type="project" value="InterPro"/>
</dbReference>
<gene>
    <name evidence="2" type="ORF">GC105_13295</name>
</gene>